<organism evidence="7 8">
    <name type="scientific">Rhodovulum iodosum</name>
    <dbReference type="NCBI Taxonomy" id="68291"/>
    <lineage>
        <taxon>Bacteria</taxon>
        <taxon>Pseudomonadati</taxon>
        <taxon>Pseudomonadota</taxon>
        <taxon>Alphaproteobacteria</taxon>
        <taxon>Rhodobacterales</taxon>
        <taxon>Paracoccaceae</taxon>
        <taxon>Rhodovulum</taxon>
    </lineage>
</organism>
<evidence type="ECO:0000256" key="3">
    <source>
        <dbReference type="ARBA" id="ARBA00022603"/>
    </source>
</evidence>
<keyword evidence="1 6" id="KW-0963">Cytoplasm</keyword>
<feature type="binding site" evidence="6">
    <location>
        <position position="71"/>
    </location>
    <ligand>
        <name>S-adenosyl-L-methionine</name>
        <dbReference type="ChEBI" id="CHEBI:59789"/>
    </ligand>
</feature>
<keyword evidence="8" id="KW-1185">Reference proteome</keyword>
<evidence type="ECO:0000256" key="1">
    <source>
        <dbReference type="ARBA" id="ARBA00022490"/>
    </source>
</evidence>
<dbReference type="RefSeq" id="WP_125408341.1">
    <property type="nucleotide sequence ID" value="NZ_JBEHHI010000001.1"/>
</dbReference>
<dbReference type="Gene3D" id="3.40.50.150">
    <property type="entry name" value="Vaccinia Virus protein VP39"/>
    <property type="match status" value="1"/>
</dbReference>
<dbReference type="PIRSF" id="PIRSF003078">
    <property type="entry name" value="GidB"/>
    <property type="match status" value="1"/>
</dbReference>
<evidence type="ECO:0000256" key="6">
    <source>
        <dbReference type="HAMAP-Rule" id="MF_00074"/>
    </source>
</evidence>
<dbReference type="InterPro" id="IPR029063">
    <property type="entry name" value="SAM-dependent_MTases_sf"/>
</dbReference>
<dbReference type="SUPFAM" id="SSF53335">
    <property type="entry name" value="S-adenosyl-L-methionine-dependent methyltransferases"/>
    <property type="match status" value="1"/>
</dbReference>
<comment type="catalytic activity">
    <reaction evidence="6">
        <text>guanosine(527) in 16S rRNA + S-adenosyl-L-methionine = N(7)-methylguanosine(527) in 16S rRNA + S-adenosyl-L-homocysteine</text>
        <dbReference type="Rhea" id="RHEA:42732"/>
        <dbReference type="Rhea" id="RHEA-COMP:10209"/>
        <dbReference type="Rhea" id="RHEA-COMP:10210"/>
        <dbReference type="ChEBI" id="CHEBI:57856"/>
        <dbReference type="ChEBI" id="CHEBI:59789"/>
        <dbReference type="ChEBI" id="CHEBI:74269"/>
        <dbReference type="ChEBI" id="CHEBI:74480"/>
        <dbReference type="EC" id="2.1.1.170"/>
    </reaction>
</comment>
<feature type="binding site" evidence="6">
    <location>
        <position position="76"/>
    </location>
    <ligand>
        <name>S-adenosyl-L-methionine</name>
        <dbReference type="ChEBI" id="CHEBI:59789"/>
    </ligand>
</feature>
<dbReference type="EMBL" id="JBEHHI010000001">
    <property type="protein sequence ID" value="MEX5727972.1"/>
    <property type="molecule type" value="Genomic_DNA"/>
</dbReference>
<comment type="similarity">
    <text evidence="6">Belongs to the methyltransferase superfamily. RNA methyltransferase RsmG family.</text>
</comment>
<dbReference type="InterPro" id="IPR003682">
    <property type="entry name" value="rRNA_ssu_MeTfrase_G"/>
</dbReference>
<accession>A0ABV3XRN1</accession>
<name>A0ABV3XRN1_9RHOB</name>
<dbReference type="Pfam" id="PF02527">
    <property type="entry name" value="GidB"/>
    <property type="match status" value="1"/>
</dbReference>
<keyword evidence="3 6" id="KW-0489">Methyltransferase</keyword>
<comment type="caution">
    <text evidence="7">The sequence shown here is derived from an EMBL/GenBank/DDBJ whole genome shotgun (WGS) entry which is preliminary data.</text>
</comment>
<dbReference type="PANTHER" id="PTHR31760:SF0">
    <property type="entry name" value="S-ADENOSYL-L-METHIONINE-DEPENDENT METHYLTRANSFERASES SUPERFAMILY PROTEIN"/>
    <property type="match status" value="1"/>
</dbReference>
<dbReference type="NCBIfam" id="TIGR00138">
    <property type="entry name" value="rsmG_gidB"/>
    <property type="match status" value="1"/>
</dbReference>
<feature type="binding site" evidence="6">
    <location>
        <begin position="125"/>
        <end position="126"/>
    </location>
    <ligand>
        <name>S-adenosyl-L-methionine</name>
        <dbReference type="ChEBI" id="CHEBI:59789"/>
    </ligand>
</feature>
<proteinExistence type="inferred from homology"/>
<evidence type="ECO:0000313" key="8">
    <source>
        <dbReference type="Proteomes" id="UP001560019"/>
    </source>
</evidence>
<feature type="binding site" evidence="6">
    <location>
        <position position="139"/>
    </location>
    <ligand>
        <name>S-adenosyl-L-methionine</name>
        <dbReference type="ChEBI" id="CHEBI:59789"/>
    </ligand>
</feature>
<comment type="subcellular location">
    <subcellularLocation>
        <location evidence="6">Cytoplasm</location>
    </subcellularLocation>
</comment>
<dbReference type="Proteomes" id="UP001560019">
    <property type="component" value="Unassembled WGS sequence"/>
</dbReference>
<evidence type="ECO:0000313" key="7">
    <source>
        <dbReference type="EMBL" id="MEX5727972.1"/>
    </source>
</evidence>
<keyword evidence="2 6" id="KW-0698">rRNA processing</keyword>
<dbReference type="PANTHER" id="PTHR31760">
    <property type="entry name" value="S-ADENOSYL-L-METHIONINE-DEPENDENT METHYLTRANSFERASES SUPERFAMILY PROTEIN"/>
    <property type="match status" value="1"/>
</dbReference>
<sequence length="206" mass="21817">MTPSQAELGLDVSRETFERLEIYAALLRKWNRAINLVSPASLDALWTRHIADSAQVFSLAPEGAETWADLGSGGGFPGMVIAILAAELRPSLAVTLVESDKRKATFLQAVARDTGVAADIRPARIEEVSPLGAEVLSARALAPLIVLLGYAERHLAAGGVALFPKGARHRGEVAAALASWQFDVQTVASRTEADGVILRIGGISRV</sequence>
<comment type="caution">
    <text evidence="6">Lacks conserved residue(s) required for the propagation of feature annotation.</text>
</comment>
<reference evidence="7 8" key="1">
    <citation type="submission" date="2024-06" db="EMBL/GenBank/DDBJ databases">
        <title>Genome of Rhodovulum iodosum, a marine photoferrotroph.</title>
        <authorList>
            <person name="Bianchini G."/>
            <person name="Nikeleit V."/>
            <person name="Kappler A."/>
            <person name="Bryce C."/>
            <person name="Sanchez-Baracaldo P."/>
        </authorList>
    </citation>
    <scope>NUCLEOTIDE SEQUENCE [LARGE SCALE GENOMIC DNA]</scope>
    <source>
        <strain evidence="7 8">UT/N1</strain>
    </source>
</reference>
<dbReference type="HAMAP" id="MF_00074">
    <property type="entry name" value="16SrRNA_methyltr_G"/>
    <property type="match status" value="1"/>
</dbReference>
<gene>
    <name evidence="6" type="primary">rsmG</name>
    <name evidence="7" type="ORF">Ga0609869_001325</name>
</gene>
<comment type="function">
    <text evidence="6">Specifically methylates the N7 position of guanine in position 527 of 16S rRNA.</text>
</comment>
<evidence type="ECO:0000256" key="5">
    <source>
        <dbReference type="ARBA" id="ARBA00022691"/>
    </source>
</evidence>
<protein>
    <recommendedName>
        <fullName evidence="6">Ribosomal RNA small subunit methyltransferase G</fullName>
        <ecNumber evidence="6">2.1.1.170</ecNumber>
    </recommendedName>
    <alternativeName>
        <fullName evidence="6">16S rRNA 7-methylguanosine methyltransferase</fullName>
        <shortName evidence="6">16S rRNA m7G methyltransferase</shortName>
    </alternativeName>
</protein>
<evidence type="ECO:0000256" key="4">
    <source>
        <dbReference type="ARBA" id="ARBA00022679"/>
    </source>
</evidence>
<dbReference type="EC" id="2.1.1.170" evidence="6"/>
<keyword evidence="5 6" id="KW-0949">S-adenosyl-L-methionine</keyword>
<evidence type="ECO:0000256" key="2">
    <source>
        <dbReference type="ARBA" id="ARBA00022552"/>
    </source>
</evidence>
<keyword evidence="4 6" id="KW-0808">Transferase</keyword>